<protein>
    <submittedName>
        <fullName evidence="2">Uncharacterized protein</fullName>
    </submittedName>
</protein>
<dbReference type="EMBL" id="FONG01000004">
    <property type="protein sequence ID" value="SFE61542.1"/>
    <property type="molecule type" value="Genomic_DNA"/>
</dbReference>
<organism evidence="2 3">
    <name type="scientific">Actinacidiphila alni</name>
    <dbReference type="NCBI Taxonomy" id="380248"/>
    <lineage>
        <taxon>Bacteria</taxon>
        <taxon>Bacillati</taxon>
        <taxon>Actinomycetota</taxon>
        <taxon>Actinomycetes</taxon>
        <taxon>Kitasatosporales</taxon>
        <taxon>Streptomycetaceae</taxon>
        <taxon>Actinacidiphila</taxon>
    </lineage>
</organism>
<name>A0A1I2C035_9ACTN</name>
<reference evidence="2 3" key="1">
    <citation type="submission" date="2016-10" db="EMBL/GenBank/DDBJ databases">
        <authorList>
            <person name="de Groot N.N."/>
        </authorList>
    </citation>
    <scope>NUCLEOTIDE SEQUENCE [LARGE SCALE GENOMIC DNA]</scope>
    <source>
        <strain evidence="2 3">CGMCC 4.3510</strain>
    </source>
</reference>
<sequence>MAEDWEELREPGLVQVVITSWDESSAYRVFDALVDRFPRTGPPGGAPDPLSGLVVLTVRTPTDPPPGRGSPPGEGAR</sequence>
<evidence type="ECO:0000313" key="3">
    <source>
        <dbReference type="Proteomes" id="UP000199323"/>
    </source>
</evidence>
<feature type="region of interest" description="Disordered" evidence="1">
    <location>
        <begin position="57"/>
        <end position="77"/>
    </location>
</feature>
<evidence type="ECO:0000313" key="2">
    <source>
        <dbReference type="EMBL" id="SFE61542.1"/>
    </source>
</evidence>
<gene>
    <name evidence="2" type="ORF">SAMN05216251_10479</name>
</gene>
<accession>A0A1I2C035</accession>
<proteinExistence type="predicted"/>
<dbReference type="Proteomes" id="UP000199323">
    <property type="component" value="Unassembled WGS sequence"/>
</dbReference>
<dbReference type="AlphaFoldDB" id="A0A1I2C035"/>
<evidence type="ECO:0000256" key="1">
    <source>
        <dbReference type="SAM" id="MobiDB-lite"/>
    </source>
</evidence>
<keyword evidence="3" id="KW-1185">Reference proteome</keyword>